<sequence>MSAGQEAPAGYRLTGRTWIGELGTWHSAVSAGGARASALRFDPRPISDPAVRDRVVAAVLDDRRLARSGLAGLVPVADLVAARDEVWLLTAEPVSPAVGDLLARTPGLPGPDASDAATVLAETAQTLLAVHAAGLAHGAVHPGTVVISPGGAVLLSERGLADALHGRPSVPARDVTAWAALARGLAATWAADAPRASELLERAAATAATRGLAAARDVLLDGRGLLPSGFPTRERLTETSHRWAVHEAPTGAAHPAGASSPVRAAGAAGEGRHDGDAVTLLRAPEGGGSRTGEAVVRFGPGVPTQTAAARIWREGRGQAAAHGAAASRRARPAARRRYRTALSAVILALMLAAAALVWLLREPTVPLTVTGVEVRVPKKTLTCGQSATIRGVFTTNGSPGEIRYRWLRSDGEPVEHTHRAPEGRTEHEVTLRWDVRGKGTFKGTVTLEVLSPVPEGAAVDDRKSITYRCR</sequence>
<dbReference type="Proteomes" id="UP001500320">
    <property type="component" value="Unassembled WGS sequence"/>
</dbReference>
<feature type="domain" description="Ig-like" evidence="3">
    <location>
        <begin position="363"/>
        <end position="470"/>
    </location>
</feature>
<evidence type="ECO:0000256" key="1">
    <source>
        <dbReference type="SAM" id="MobiDB-lite"/>
    </source>
</evidence>
<feature type="region of interest" description="Disordered" evidence="1">
    <location>
        <begin position="249"/>
        <end position="273"/>
    </location>
</feature>
<evidence type="ECO:0000256" key="2">
    <source>
        <dbReference type="SAM" id="Phobius"/>
    </source>
</evidence>
<evidence type="ECO:0000313" key="5">
    <source>
        <dbReference type="Proteomes" id="UP001500320"/>
    </source>
</evidence>
<comment type="caution">
    <text evidence="4">The sequence shown here is derived from an EMBL/GenBank/DDBJ whole genome shotgun (WGS) entry which is preliminary data.</text>
</comment>
<dbReference type="PROSITE" id="PS50835">
    <property type="entry name" value="IG_LIKE"/>
    <property type="match status" value="1"/>
</dbReference>
<evidence type="ECO:0000313" key="4">
    <source>
        <dbReference type="EMBL" id="GAA3156475.1"/>
    </source>
</evidence>
<feature type="transmembrane region" description="Helical" evidence="2">
    <location>
        <begin position="338"/>
        <end position="360"/>
    </location>
</feature>
<keyword evidence="2" id="KW-0812">Transmembrane</keyword>
<dbReference type="Gene3D" id="1.10.510.10">
    <property type="entry name" value="Transferase(Phosphotransferase) domain 1"/>
    <property type="match status" value="1"/>
</dbReference>
<keyword evidence="2" id="KW-1133">Transmembrane helix</keyword>
<organism evidence="4 5">
    <name type="scientific">Planomonospora alba</name>
    <dbReference type="NCBI Taxonomy" id="161354"/>
    <lineage>
        <taxon>Bacteria</taxon>
        <taxon>Bacillati</taxon>
        <taxon>Actinomycetota</taxon>
        <taxon>Actinomycetes</taxon>
        <taxon>Streptosporangiales</taxon>
        <taxon>Streptosporangiaceae</taxon>
        <taxon>Planomonospora</taxon>
    </lineage>
</organism>
<gene>
    <name evidence="4" type="ORF">GCM10010466_54190</name>
</gene>
<keyword evidence="5" id="KW-1185">Reference proteome</keyword>
<evidence type="ECO:0000259" key="3">
    <source>
        <dbReference type="PROSITE" id="PS50835"/>
    </source>
</evidence>
<dbReference type="RefSeq" id="WP_344864296.1">
    <property type="nucleotide sequence ID" value="NZ_BAAAUT010000053.1"/>
</dbReference>
<reference evidence="5" key="1">
    <citation type="journal article" date="2019" name="Int. J. Syst. Evol. Microbiol.">
        <title>The Global Catalogue of Microorganisms (GCM) 10K type strain sequencing project: providing services to taxonomists for standard genome sequencing and annotation.</title>
        <authorList>
            <consortium name="The Broad Institute Genomics Platform"/>
            <consortium name="The Broad Institute Genome Sequencing Center for Infectious Disease"/>
            <person name="Wu L."/>
            <person name="Ma J."/>
        </authorList>
    </citation>
    <scope>NUCLEOTIDE SEQUENCE [LARGE SCALE GENOMIC DNA]</scope>
    <source>
        <strain evidence="5">JCM 9373</strain>
    </source>
</reference>
<proteinExistence type="predicted"/>
<dbReference type="InterPro" id="IPR007110">
    <property type="entry name" value="Ig-like_dom"/>
</dbReference>
<keyword evidence="2" id="KW-0472">Membrane</keyword>
<dbReference type="EMBL" id="BAAAUT010000053">
    <property type="protein sequence ID" value="GAA3156475.1"/>
    <property type="molecule type" value="Genomic_DNA"/>
</dbReference>
<name>A0ABP6NT40_9ACTN</name>
<accession>A0ABP6NT40</accession>
<protein>
    <recommendedName>
        <fullName evidence="3">Ig-like domain-containing protein</fullName>
    </recommendedName>
</protein>